<dbReference type="EMBL" id="JAAGWQ010000142">
    <property type="protein sequence ID" value="KAF5663826.1"/>
    <property type="molecule type" value="Genomic_DNA"/>
</dbReference>
<evidence type="ECO:0000259" key="8">
    <source>
        <dbReference type="Pfam" id="PF04082"/>
    </source>
</evidence>
<keyword evidence="6" id="KW-0539">Nucleus</keyword>
<evidence type="ECO:0000256" key="6">
    <source>
        <dbReference type="ARBA" id="ARBA00023242"/>
    </source>
</evidence>
<dbReference type="InterPro" id="IPR051430">
    <property type="entry name" value="Fungal_TF_Env_Response"/>
</dbReference>
<keyword evidence="5" id="KW-0804">Transcription</keyword>
<dbReference type="Proteomes" id="UP000567885">
    <property type="component" value="Unassembled WGS sequence"/>
</dbReference>
<feature type="compositionally biased region" description="Low complexity" evidence="7">
    <location>
        <begin position="1"/>
        <end position="33"/>
    </location>
</feature>
<comment type="caution">
    <text evidence="9">The sequence shown here is derived from an EMBL/GenBank/DDBJ whole genome shotgun (WGS) entry which is preliminary data.</text>
</comment>
<evidence type="ECO:0000313" key="9">
    <source>
        <dbReference type="EMBL" id="KAF5663826.1"/>
    </source>
</evidence>
<dbReference type="OrthoDB" id="4337792at2759"/>
<dbReference type="AlphaFoldDB" id="A0A8H5WL31"/>
<sequence length="624" mass="69875">MPFGSPVSTHNTSTSSSVSTFSHSMSSGSGYTPPFRPESSLSLVPALEPIKSVSLLYQMSDDERSYWVQAVQTCEKLQFLAHGFGACDAFQLDQEGYRLPMERFRGLEQHQTEQRGVPTPSPCSTGSARNILPLRSTCDILVDAYINSFETVLRILHVPSFFSEYECFWRQPSTILSTAETDNAFTCKLVVILALGSTVMSNPTSTFASLSLNTAEDITYLQKQSAVWITYGKQWLTHRMGTAQRTDTDIAQVLCLLALVRHVHDDPERSRDILVYPGEFDLARIGMQMGFHRDPLIRSPNMSLCEAETRRRLWATMVELSLQHSLDEGLPSSLSPQSFDCKPPSDMTDEELESDYVSETRTSSQRLETLTATTILVLLSRTHNLRLRCLHLVTSPGASKSFDDSQSLASELKSVHAANIKALRCMNIKPSEIQIQLLQTYTWQFIRALHEPFAEQAAYHSSFHYSRKMRMEAAVQVLRWPPSLALATASEDEGPRLTLVEEYSDACVSLRVHGRGYLSRVQRQAVMSLCSDLICETQDGAFLATEGGCWKRIHSVIYGSMLVYEHRVRTSSAVHGRRELLFLASAEAYINAALNNMEEQDVQNAIHQAADGVISLCSEVINRR</sequence>
<dbReference type="GO" id="GO:0005634">
    <property type="term" value="C:nucleus"/>
    <property type="evidence" value="ECO:0007669"/>
    <property type="project" value="TreeGrafter"/>
</dbReference>
<dbReference type="GO" id="GO:0008270">
    <property type="term" value="F:zinc ion binding"/>
    <property type="evidence" value="ECO:0007669"/>
    <property type="project" value="InterPro"/>
</dbReference>
<keyword evidence="1" id="KW-0479">Metal-binding</keyword>
<evidence type="ECO:0000256" key="7">
    <source>
        <dbReference type="SAM" id="MobiDB-lite"/>
    </source>
</evidence>
<feature type="region of interest" description="Disordered" evidence="7">
    <location>
        <begin position="329"/>
        <end position="350"/>
    </location>
</feature>
<keyword evidence="2" id="KW-0862">Zinc</keyword>
<organism evidence="9 10">
    <name type="scientific">Fusarium heterosporum</name>
    <dbReference type="NCBI Taxonomy" id="42747"/>
    <lineage>
        <taxon>Eukaryota</taxon>
        <taxon>Fungi</taxon>
        <taxon>Dikarya</taxon>
        <taxon>Ascomycota</taxon>
        <taxon>Pezizomycotina</taxon>
        <taxon>Sordariomycetes</taxon>
        <taxon>Hypocreomycetidae</taxon>
        <taxon>Hypocreales</taxon>
        <taxon>Nectriaceae</taxon>
        <taxon>Fusarium</taxon>
        <taxon>Fusarium heterosporum species complex</taxon>
    </lineage>
</organism>
<accession>A0A8H5WL31</accession>
<evidence type="ECO:0000256" key="5">
    <source>
        <dbReference type="ARBA" id="ARBA00023163"/>
    </source>
</evidence>
<keyword evidence="4" id="KW-0238">DNA-binding</keyword>
<dbReference type="GO" id="GO:0001228">
    <property type="term" value="F:DNA-binding transcription activator activity, RNA polymerase II-specific"/>
    <property type="evidence" value="ECO:0007669"/>
    <property type="project" value="TreeGrafter"/>
</dbReference>
<evidence type="ECO:0000313" key="10">
    <source>
        <dbReference type="Proteomes" id="UP000567885"/>
    </source>
</evidence>
<dbReference type="InterPro" id="IPR007219">
    <property type="entry name" value="XnlR_reg_dom"/>
</dbReference>
<dbReference type="CDD" id="cd12148">
    <property type="entry name" value="fungal_TF_MHR"/>
    <property type="match status" value="1"/>
</dbReference>
<protein>
    <submittedName>
        <fullName evidence="9">Activator of stress 1</fullName>
    </submittedName>
</protein>
<proteinExistence type="predicted"/>
<feature type="region of interest" description="Disordered" evidence="7">
    <location>
        <begin position="1"/>
        <end position="34"/>
    </location>
</feature>
<dbReference type="GO" id="GO:0000978">
    <property type="term" value="F:RNA polymerase II cis-regulatory region sequence-specific DNA binding"/>
    <property type="evidence" value="ECO:0007669"/>
    <property type="project" value="TreeGrafter"/>
</dbReference>
<dbReference type="GO" id="GO:0006351">
    <property type="term" value="P:DNA-templated transcription"/>
    <property type="evidence" value="ECO:0007669"/>
    <property type="project" value="InterPro"/>
</dbReference>
<keyword evidence="10" id="KW-1185">Reference proteome</keyword>
<dbReference type="Pfam" id="PF04082">
    <property type="entry name" value="Fungal_trans"/>
    <property type="match status" value="1"/>
</dbReference>
<dbReference type="PANTHER" id="PTHR31944">
    <property type="entry name" value="HEME-RESPONSIVE ZINC FINGER TRANSCRIPTION FACTOR HAP1"/>
    <property type="match status" value="1"/>
</dbReference>
<evidence type="ECO:0000256" key="2">
    <source>
        <dbReference type="ARBA" id="ARBA00022833"/>
    </source>
</evidence>
<reference evidence="9 10" key="1">
    <citation type="submission" date="2020-05" db="EMBL/GenBank/DDBJ databases">
        <title>Identification and distribution of gene clusters putatively required for synthesis of sphingolipid metabolism inhibitors in phylogenetically diverse species of the filamentous fungus Fusarium.</title>
        <authorList>
            <person name="Kim H.-S."/>
            <person name="Busman M."/>
            <person name="Brown D.W."/>
            <person name="Divon H."/>
            <person name="Uhlig S."/>
            <person name="Proctor R.H."/>
        </authorList>
    </citation>
    <scope>NUCLEOTIDE SEQUENCE [LARGE SCALE GENOMIC DNA]</scope>
    <source>
        <strain evidence="9 10">NRRL 20693</strain>
    </source>
</reference>
<name>A0A8H5WL31_FUSHE</name>
<evidence type="ECO:0000256" key="3">
    <source>
        <dbReference type="ARBA" id="ARBA00023015"/>
    </source>
</evidence>
<feature type="domain" description="Xylanolytic transcriptional activator regulatory" evidence="8">
    <location>
        <begin position="143"/>
        <end position="385"/>
    </location>
</feature>
<evidence type="ECO:0000256" key="1">
    <source>
        <dbReference type="ARBA" id="ARBA00022723"/>
    </source>
</evidence>
<dbReference type="PANTHER" id="PTHR31944:SF129">
    <property type="entry name" value="ASPYRIDONES CLUSTER REGULATOR APDR-RELATED"/>
    <property type="match status" value="1"/>
</dbReference>
<gene>
    <name evidence="9" type="ORF">FHETE_7318</name>
</gene>
<keyword evidence="3" id="KW-0805">Transcription regulation</keyword>
<evidence type="ECO:0000256" key="4">
    <source>
        <dbReference type="ARBA" id="ARBA00023125"/>
    </source>
</evidence>